<dbReference type="Gene3D" id="3.40.50.11030">
    <property type="entry name" value="Threonylcarbamoyl-AMP synthase, C-terminal domain"/>
    <property type="match status" value="1"/>
</dbReference>
<dbReference type="GO" id="GO:0061710">
    <property type="term" value="F:L-threonylcarbamoyladenylate synthase"/>
    <property type="evidence" value="ECO:0007669"/>
    <property type="project" value="UniProtKB-EC"/>
</dbReference>
<evidence type="ECO:0000256" key="13">
    <source>
        <dbReference type="PIRNR" id="PIRNR004930"/>
    </source>
</evidence>
<keyword evidence="7 13" id="KW-0819">tRNA processing</keyword>
<evidence type="ECO:0000256" key="4">
    <source>
        <dbReference type="ARBA" id="ARBA00015492"/>
    </source>
</evidence>
<dbReference type="InterPro" id="IPR050156">
    <property type="entry name" value="TC-AMP_synthase_SUA5"/>
</dbReference>
<dbReference type="InterPro" id="IPR006070">
    <property type="entry name" value="Sua5-like_dom"/>
</dbReference>
<evidence type="ECO:0000256" key="1">
    <source>
        <dbReference type="ARBA" id="ARBA00004496"/>
    </source>
</evidence>
<comment type="subcellular location">
    <subcellularLocation>
        <location evidence="1 13">Cytoplasm</location>
    </subcellularLocation>
</comment>
<evidence type="ECO:0000313" key="15">
    <source>
        <dbReference type="EMBL" id="MDR6242660.1"/>
    </source>
</evidence>
<protein>
    <recommendedName>
        <fullName evidence="4 13">Threonylcarbamoyl-AMP synthase</fullName>
        <shortName evidence="13">TC-AMP synthase</shortName>
        <ecNumber evidence="3 13">2.7.7.87</ecNumber>
    </recommendedName>
    <alternativeName>
        <fullName evidence="11 13">L-threonylcarbamoyladenylate synthase</fullName>
    </alternativeName>
</protein>
<dbReference type="Proteomes" id="UP001185028">
    <property type="component" value="Unassembled WGS sequence"/>
</dbReference>
<keyword evidence="16" id="KW-1185">Reference proteome</keyword>
<keyword evidence="5 13" id="KW-0963">Cytoplasm</keyword>
<keyword evidence="10 13" id="KW-0067">ATP-binding</keyword>
<comment type="function">
    <text evidence="13">Required for the formation of a threonylcarbamoyl group on adenosine at position 37 (t(6)A37) in tRNAs that read codons beginning with adenine.</text>
</comment>
<dbReference type="PIRSF" id="PIRSF004930">
    <property type="entry name" value="Tln_factor_SUA5"/>
    <property type="match status" value="1"/>
</dbReference>
<dbReference type="PANTHER" id="PTHR17490:SF16">
    <property type="entry name" value="THREONYLCARBAMOYL-AMP SYNTHASE"/>
    <property type="match status" value="1"/>
</dbReference>
<keyword evidence="6 13" id="KW-0808">Transferase</keyword>
<feature type="domain" description="YrdC-like" evidence="14">
    <location>
        <begin position="36"/>
        <end position="224"/>
    </location>
</feature>
<evidence type="ECO:0000256" key="6">
    <source>
        <dbReference type="ARBA" id="ARBA00022679"/>
    </source>
</evidence>
<evidence type="ECO:0000256" key="12">
    <source>
        <dbReference type="ARBA" id="ARBA00048366"/>
    </source>
</evidence>
<evidence type="ECO:0000256" key="10">
    <source>
        <dbReference type="ARBA" id="ARBA00022840"/>
    </source>
</evidence>
<evidence type="ECO:0000256" key="8">
    <source>
        <dbReference type="ARBA" id="ARBA00022695"/>
    </source>
</evidence>
<gene>
    <name evidence="15" type="ORF">JOC58_000544</name>
</gene>
<proteinExistence type="inferred from homology"/>
<dbReference type="PANTHER" id="PTHR17490">
    <property type="entry name" value="SUA5"/>
    <property type="match status" value="1"/>
</dbReference>
<evidence type="ECO:0000313" key="16">
    <source>
        <dbReference type="Proteomes" id="UP001185028"/>
    </source>
</evidence>
<dbReference type="PROSITE" id="PS51163">
    <property type="entry name" value="YRDC"/>
    <property type="match status" value="1"/>
</dbReference>
<evidence type="ECO:0000256" key="11">
    <source>
        <dbReference type="ARBA" id="ARBA00029774"/>
    </source>
</evidence>
<dbReference type="InterPro" id="IPR038385">
    <property type="entry name" value="Sua5/YwlC_C"/>
</dbReference>
<dbReference type="InterPro" id="IPR017945">
    <property type="entry name" value="DHBP_synth_RibB-like_a/b_dom"/>
</dbReference>
<comment type="caution">
    <text evidence="15">The sequence shown here is derived from an EMBL/GenBank/DDBJ whole genome shotgun (WGS) entry which is preliminary data.</text>
</comment>
<dbReference type="SUPFAM" id="SSF55821">
    <property type="entry name" value="YrdC/RibB"/>
    <property type="match status" value="1"/>
</dbReference>
<dbReference type="EMBL" id="JAVDQH010000002">
    <property type="protein sequence ID" value="MDR6242660.1"/>
    <property type="molecule type" value="Genomic_DNA"/>
</dbReference>
<sequence length="373" mass="39153">MEHPSKQSIDSVIAGDSSVAGSSMQRWSAIEPNIAGSALQEAGAVLASGGIVAFPTETVYGLGADARNTSAVEAVFAAKGRPSDNPLIVHISQQNQLDSIVQRVLPLEQQLMNTFWPGPLTLVMPVIEGALSPRVTAGLDTVGVRMPDHPVALDLITAADCPLAAPSANRSGRPSPTTAAHVADDLAGRINGIVDGGSAGVGVESTVIQVEEDGRILILRPGGITREQLLTVADRVELDPALSGVAAETAPRAPGMKYTHYAPKGSMSIVTGEHMNEVAAFMQEQLIAAQARGERTGVLVFDEDNTVYEGSLRLTLGSLSHLEEAASRLYSQLREFDEAEITFILAQGCAEQGVGLAVMNRLYKAAGGQFIRV</sequence>
<evidence type="ECO:0000256" key="2">
    <source>
        <dbReference type="ARBA" id="ARBA00007663"/>
    </source>
</evidence>
<reference evidence="15 16" key="1">
    <citation type="submission" date="2023-07" db="EMBL/GenBank/DDBJ databases">
        <title>Genomic Encyclopedia of Type Strains, Phase IV (KMG-IV): sequencing the most valuable type-strain genomes for metagenomic binning, comparative biology and taxonomic classification.</title>
        <authorList>
            <person name="Goeker M."/>
        </authorList>
    </citation>
    <scope>NUCLEOTIDE SEQUENCE [LARGE SCALE GENOMIC DNA]</scope>
    <source>
        <strain evidence="15 16">DSM 22170</strain>
    </source>
</reference>
<dbReference type="NCBIfam" id="TIGR00057">
    <property type="entry name" value="L-threonylcarbamoyladenylate synthase"/>
    <property type="match status" value="1"/>
</dbReference>
<evidence type="ECO:0000256" key="9">
    <source>
        <dbReference type="ARBA" id="ARBA00022741"/>
    </source>
</evidence>
<evidence type="ECO:0000256" key="7">
    <source>
        <dbReference type="ARBA" id="ARBA00022694"/>
    </source>
</evidence>
<evidence type="ECO:0000259" key="14">
    <source>
        <dbReference type="PROSITE" id="PS51163"/>
    </source>
</evidence>
<keyword evidence="8 13" id="KW-0548">Nucleotidyltransferase</keyword>
<dbReference type="EC" id="2.7.7.87" evidence="3 13"/>
<comment type="catalytic activity">
    <reaction evidence="12 13">
        <text>L-threonine + hydrogencarbonate + ATP = L-threonylcarbamoyladenylate + diphosphate + H2O</text>
        <dbReference type="Rhea" id="RHEA:36407"/>
        <dbReference type="ChEBI" id="CHEBI:15377"/>
        <dbReference type="ChEBI" id="CHEBI:17544"/>
        <dbReference type="ChEBI" id="CHEBI:30616"/>
        <dbReference type="ChEBI" id="CHEBI:33019"/>
        <dbReference type="ChEBI" id="CHEBI:57926"/>
        <dbReference type="ChEBI" id="CHEBI:73682"/>
        <dbReference type="EC" id="2.7.7.87"/>
    </reaction>
</comment>
<dbReference type="RefSeq" id="WP_188774172.1">
    <property type="nucleotide sequence ID" value="NZ_BMMB01000002.1"/>
</dbReference>
<keyword evidence="9 13" id="KW-0547">Nucleotide-binding</keyword>
<dbReference type="InterPro" id="IPR005145">
    <property type="entry name" value="Sua5_C"/>
</dbReference>
<accession>A0ABU1IUH2</accession>
<dbReference type="Gene3D" id="3.90.870.10">
    <property type="entry name" value="DHBP synthase"/>
    <property type="match status" value="1"/>
</dbReference>
<dbReference type="InterPro" id="IPR010923">
    <property type="entry name" value="T(6)A37_SUA5"/>
</dbReference>
<dbReference type="Pfam" id="PF01300">
    <property type="entry name" value="Sua5_yciO_yrdC"/>
    <property type="match status" value="1"/>
</dbReference>
<comment type="similarity">
    <text evidence="2 13">Belongs to the SUA5 family.</text>
</comment>
<evidence type="ECO:0000256" key="3">
    <source>
        <dbReference type="ARBA" id="ARBA00012584"/>
    </source>
</evidence>
<dbReference type="Pfam" id="PF03481">
    <property type="entry name" value="Sua5_C"/>
    <property type="match status" value="1"/>
</dbReference>
<organism evidence="15 16">
    <name type="scientific">Paenibacillus hunanensis</name>
    <dbReference type="NCBI Taxonomy" id="539262"/>
    <lineage>
        <taxon>Bacteria</taxon>
        <taxon>Bacillati</taxon>
        <taxon>Bacillota</taxon>
        <taxon>Bacilli</taxon>
        <taxon>Bacillales</taxon>
        <taxon>Paenibacillaceae</taxon>
        <taxon>Paenibacillus</taxon>
    </lineage>
</organism>
<evidence type="ECO:0000256" key="5">
    <source>
        <dbReference type="ARBA" id="ARBA00022490"/>
    </source>
</evidence>
<name>A0ABU1IUH2_9BACL</name>